<dbReference type="AlphaFoldDB" id="A0A9W6M9X3"/>
<keyword evidence="1" id="KW-0732">Signal</keyword>
<keyword evidence="3" id="KW-1185">Reference proteome</keyword>
<proteinExistence type="predicted"/>
<reference evidence="2" key="2">
    <citation type="submission" date="2023-01" db="EMBL/GenBank/DDBJ databases">
        <authorList>
            <person name="Sun Q."/>
            <person name="Evtushenko L."/>
        </authorList>
    </citation>
    <scope>NUCLEOTIDE SEQUENCE</scope>
    <source>
        <strain evidence="2">VKM Ac-2007</strain>
    </source>
</reference>
<organism evidence="2 3">
    <name type="scientific">Streptosporangium carneum</name>
    <dbReference type="NCBI Taxonomy" id="47481"/>
    <lineage>
        <taxon>Bacteria</taxon>
        <taxon>Bacillati</taxon>
        <taxon>Actinomycetota</taxon>
        <taxon>Actinomycetes</taxon>
        <taxon>Streptosporangiales</taxon>
        <taxon>Streptosporangiaceae</taxon>
        <taxon>Streptosporangium</taxon>
    </lineage>
</organism>
<evidence type="ECO:0008006" key="4">
    <source>
        <dbReference type="Google" id="ProtNLM"/>
    </source>
</evidence>
<dbReference type="Proteomes" id="UP001143474">
    <property type="component" value="Unassembled WGS sequence"/>
</dbReference>
<accession>A0A9W6M9X3</accession>
<dbReference type="EMBL" id="BSEV01000001">
    <property type="protein sequence ID" value="GLK06684.1"/>
    <property type="molecule type" value="Genomic_DNA"/>
</dbReference>
<feature type="chain" id="PRO_5040752441" description="Lipoprotein" evidence="1">
    <location>
        <begin position="22"/>
        <end position="174"/>
    </location>
</feature>
<evidence type="ECO:0000313" key="2">
    <source>
        <dbReference type="EMBL" id="GLK06684.1"/>
    </source>
</evidence>
<gene>
    <name evidence="2" type="ORF">GCM10017600_00890</name>
</gene>
<sequence length="174" mass="18317">MLITKRRLAVLAALPALALSAACGAQSFASASSPAASPSTSASASAKPSWHETAVKFAGCMRENGIDVPDPVKGKDLDTSAVTKVTQAKLDAAMKACKEWNSVILGGSEPSSPDEDAKFAVWAKCLREGGAWQAITPDEEKPADFKELKPKSPAWLRVHEKCAPLAPPAPYEEN</sequence>
<evidence type="ECO:0000256" key="1">
    <source>
        <dbReference type="SAM" id="SignalP"/>
    </source>
</evidence>
<name>A0A9W6M9X3_9ACTN</name>
<feature type="signal peptide" evidence="1">
    <location>
        <begin position="1"/>
        <end position="21"/>
    </location>
</feature>
<dbReference type="PROSITE" id="PS51257">
    <property type="entry name" value="PROKAR_LIPOPROTEIN"/>
    <property type="match status" value="1"/>
</dbReference>
<protein>
    <recommendedName>
        <fullName evidence="4">Lipoprotein</fullName>
    </recommendedName>
</protein>
<evidence type="ECO:0000313" key="3">
    <source>
        <dbReference type="Proteomes" id="UP001143474"/>
    </source>
</evidence>
<comment type="caution">
    <text evidence="2">The sequence shown here is derived from an EMBL/GenBank/DDBJ whole genome shotgun (WGS) entry which is preliminary data.</text>
</comment>
<dbReference type="RefSeq" id="WP_271215286.1">
    <property type="nucleotide sequence ID" value="NZ_BSEV01000001.1"/>
</dbReference>
<reference evidence="2" key="1">
    <citation type="journal article" date="2014" name="Int. J. Syst. Evol. Microbiol.">
        <title>Complete genome sequence of Corynebacterium casei LMG S-19264T (=DSM 44701T), isolated from a smear-ripened cheese.</title>
        <authorList>
            <consortium name="US DOE Joint Genome Institute (JGI-PGF)"/>
            <person name="Walter F."/>
            <person name="Albersmeier A."/>
            <person name="Kalinowski J."/>
            <person name="Ruckert C."/>
        </authorList>
    </citation>
    <scope>NUCLEOTIDE SEQUENCE</scope>
    <source>
        <strain evidence="2">VKM Ac-2007</strain>
    </source>
</reference>